<dbReference type="OrthoDB" id="2865963at2"/>
<dbReference type="InterPro" id="IPR025164">
    <property type="entry name" value="Toastrack_DUF4097"/>
</dbReference>
<dbReference type="HOGENOM" id="CLU_1080443_0_0_0"/>
<reference evidence="3 6" key="2">
    <citation type="submission" date="2016-11" db="EMBL/GenBank/DDBJ databases">
        <title>Genomic analysis of Caldithrix abyssi and proposal of a novel bacterial phylum Caldithrichaeota.</title>
        <authorList>
            <person name="Kublanov I."/>
            <person name="Sigalova O."/>
            <person name="Gavrilov S."/>
            <person name="Lebedinsky A."/>
            <person name="Ivanova N."/>
            <person name="Daum C."/>
            <person name="Reddy T."/>
            <person name="Klenk H.P."/>
            <person name="Goker M."/>
            <person name="Reva O."/>
            <person name="Miroshnichenko M."/>
            <person name="Kyprides N."/>
            <person name="Woyke T."/>
            <person name="Gelfand M."/>
        </authorList>
    </citation>
    <scope>NUCLEOTIDE SEQUENCE [LARGE SCALE GENOMIC DNA]</scope>
    <source>
        <strain evidence="3 6">LF13</strain>
    </source>
</reference>
<dbReference type="KEGG" id="caby:Cabys_3336"/>
<evidence type="ECO:0000256" key="1">
    <source>
        <dbReference type="SAM" id="SignalP"/>
    </source>
</evidence>
<protein>
    <submittedName>
        <fullName evidence="3">DUF4097 and DUF4098 domain-containing protein YvlB</fullName>
    </submittedName>
</protein>
<name>H1XRK4_CALAY</name>
<organism evidence="4 5">
    <name type="scientific">Caldithrix abyssi DSM 13497</name>
    <dbReference type="NCBI Taxonomy" id="880073"/>
    <lineage>
        <taxon>Bacteria</taxon>
        <taxon>Pseudomonadati</taxon>
        <taxon>Calditrichota</taxon>
        <taxon>Calditrichia</taxon>
        <taxon>Calditrichales</taxon>
        <taxon>Calditrichaceae</taxon>
        <taxon>Caldithrix</taxon>
    </lineage>
</organism>
<proteinExistence type="predicted"/>
<dbReference type="Proteomes" id="UP000183868">
    <property type="component" value="Chromosome"/>
</dbReference>
<keyword evidence="1" id="KW-0732">Signal</keyword>
<keyword evidence="5" id="KW-1185">Reference proteome</keyword>
<evidence type="ECO:0000313" key="5">
    <source>
        <dbReference type="Proteomes" id="UP000004671"/>
    </source>
</evidence>
<reference evidence="4 5" key="1">
    <citation type="submission" date="2011-09" db="EMBL/GenBank/DDBJ databases">
        <title>The permanent draft genome of Caldithrix abyssi DSM 13497.</title>
        <authorList>
            <consortium name="US DOE Joint Genome Institute (JGI-PGF)"/>
            <person name="Lucas S."/>
            <person name="Han J."/>
            <person name="Lapidus A."/>
            <person name="Bruce D."/>
            <person name="Goodwin L."/>
            <person name="Pitluck S."/>
            <person name="Peters L."/>
            <person name="Kyrpides N."/>
            <person name="Mavromatis K."/>
            <person name="Ivanova N."/>
            <person name="Mikhailova N."/>
            <person name="Chertkov O."/>
            <person name="Detter J.C."/>
            <person name="Tapia R."/>
            <person name="Han C."/>
            <person name="Land M."/>
            <person name="Hauser L."/>
            <person name="Markowitz V."/>
            <person name="Cheng J.-F."/>
            <person name="Hugenholtz P."/>
            <person name="Woyke T."/>
            <person name="Wu D."/>
            <person name="Spring S."/>
            <person name="Brambilla E."/>
            <person name="Klenk H.-P."/>
            <person name="Eisen J.A."/>
        </authorList>
    </citation>
    <scope>NUCLEOTIDE SEQUENCE [LARGE SCALE GENOMIC DNA]</scope>
    <source>
        <strain evidence="4 5">DSM 13497</strain>
    </source>
</reference>
<dbReference type="EMBL" id="CP018099">
    <property type="protein sequence ID" value="APF20084.1"/>
    <property type="molecule type" value="Genomic_DNA"/>
</dbReference>
<dbReference type="RefSeq" id="WP_006927084.1">
    <property type="nucleotide sequence ID" value="NZ_CM001402.1"/>
</dbReference>
<evidence type="ECO:0000259" key="2">
    <source>
        <dbReference type="Pfam" id="PF13349"/>
    </source>
</evidence>
<sequence length="257" mass="28430" precursor="true">MLRTLLSILLLVSCSLADNFTETVEKPFDASNLTKIIISTTNGDISIKPGDSNLIQLKAVKRIKGSKNEKDRLLNSIQIEAIQENGVLKIKVKRKKTRGFFLSRFLDFGSGDYSVNIHLKIPAHLQVKAHSTNGEIEVFNINGALELATTNGDIKALDVQHIREIHSTNGRVKVEFAKLPDTDEIEISTTNGEIDVLVPEHDTCNIKAFTNNGEIDCRLSTANAVSRTDTHLKIENGAHLPTLFLKTTNGNINIYSR</sequence>
<evidence type="ECO:0000313" key="4">
    <source>
        <dbReference type="EMBL" id="EHO40157.1"/>
    </source>
</evidence>
<dbReference type="STRING" id="880073.Cabys_3336"/>
<gene>
    <name evidence="3" type="ORF">Cabys_3336</name>
    <name evidence="4" type="ORF">Calab_0512</name>
</gene>
<dbReference type="Proteomes" id="UP000004671">
    <property type="component" value="Chromosome"/>
</dbReference>
<feature type="chain" id="PRO_5010834600" evidence="1">
    <location>
        <begin position="18"/>
        <end position="257"/>
    </location>
</feature>
<dbReference type="AlphaFoldDB" id="H1XRK4"/>
<accession>H1XRK4</accession>
<feature type="domain" description="DUF4097" evidence="2">
    <location>
        <begin position="109"/>
        <end position="254"/>
    </location>
</feature>
<dbReference type="Gene3D" id="2.160.20.120">
    <property type="match status" value="1"/>
</dbReference>
<feature type="signal peptide" evidence="1">
    <location>
        <begin position="1"/>
        <end position="17"/>
    </location>
</feature>
<dbReference type="EMBL" id="CM001402">
    <property type="protein sequence ID" value="EHO40157.1"/>
    <property type="molecule type" value="Genomic_DNA"/>
</dbReference>
<dbReference type="eggNOG" id="COG3595">
    <property type="taxonomic scope" value="Bacteria"/>
</dbReference>
<dbReference type="Pfam" id="PF13349">
    <property type="entry name" value="DUF4097"/>
    <property type="match status" value="1"/>
</dbReference>
<dbReference type="PaxDb" id="880073-Calab_0512"/>
<evidence type="ECO:0000313" key="3">
    <source>
        <dbReference type="EMBL" id="APF20084.1"/>
    </source>
</evidence>
<dbReference type="InParanoid" id="H1XRK4"/>
<evidence type="ECO:0000313" key="6">
    <source>
        <dbReference type="Proteomes" id="UP000183868"/>
    </source>
</evidence>